<dbReference type="SUPFAM" id="SSF49899">
    <property type="entry name" value="Concanavalin A-like lectins/glucanases"/>
    <property type="match status" value="1"/>
</dbReference>
<dbReference type="InterPro" id="IPR013320">
    <property type="entry name" value="ConA-like_dom_sf"/>
</dbReference>
<dbReference type="SMART" id="SM00159">
    <property type="entry name" value="PTX"/>
    <property type="match status" value="1"/>
</dbReference>
<reference evidence="10" key="1">
    <citation type="submission" date="2025-08" db="UniProtKB">
        <authorList>
            <consortium name="RefSeq"/>
        </authorList>
    </citation>
    <scope>IDENTIFICATION</scope>
    <source>
        <strain evidence="10">11010-0011.00</strain>
        <tissue evidence="10">Whole body</tissue>
    </source>
</reference>
<evidence type="ECO:0000256" key="3">
    <source>
        <dbReference type="ARBA" id="ARBA00022837"/>
    </source>
</evidence>
<evidence type="ECO:0000256" key="2">
    <source>
        <dbReference type="ARBA" id="ARBA00022723"/>
    </source>
</evidence>
<dbReference type="Pfam" id="PF00354">
    <property type="entry name" value="Pentaxin"/>
    <property type="match status" value="1"/>
</dbReference>
<organism evidence="9 10">
    <name type="scientific">Drosophila lebanonensis</name>
    <name type="common">Fruit fly</name>
    <name type="synonym">Scaptodrosophila lebanonensis</name>
    <dbReference type="NCBI Taxonomy" id="7225"/>
    <lineage>
        <taxon>Eukaryota</taxon>
        <taxon>Metazoa</taxon>
        <taxon>Ecdysozoa</taxon>
        <taxon>Arthropoda</taxon>
        <taxon>Hexapoda</taxon>
        <taxon>Insecta</taxon>
        <taxon>Pterygota</taxon>
        <taxon>Neoptera</taxon>
        <taxon>Endopterygota</taxon>
        <taxon>Diptera</taxon>
        <taxon>Brachycera</taxon>
        <taxon>Muscomorpha</taxon>
        <taxon>Ephydroidea</taxon>
        <taxon>Drosophilidae</taxon>
        <taxon>Scaptodrosophila</taxon>
    </lineage>
</organism>
<evidence type="ECO:0000256" key="4">
    <source>
        <dbReference type="ARBA" id="ARBA00023157"/>
    </source>
</evidence>
<keyword evidence="7" id="KW-0732">Signal</keyword>
<comment type="cofactor">
    <cofactor evidence="1">
        <name>Ca(2+)</name>
        <dbReference type="ChEBI" id="CHEBI:29108"/>
    </cofactor>
</comment>
<dbReference type="GeneID" id="115626676"/>
<protein>
    <submittedName>
        <fullName evidence="10">Uncharacterized protein LOC115626676</fullName>
    </submittedName>
</protein>
<feature type="compositionally biased region" description="Basic and acidic residues" evidence="6">
    <location>
        <begin position="464"/>
        <end position="478"/>
    </location>
</feature>
<feature type="region of interest" description="Disordered" evidence="6">
    <location>
        <begin position="355"/>
        <end position="384"/>
    </location>
</feature>
<evidence type="ECO:0000313" key="10">
    <source>
        <dbReference type="RefSeq" id="XP_030377962.1"/>
    </source>
</evidence>
<feature type="region of interest" description="Disordered" evidence="6">
    <location>
        <begin position="464"/>
        <end position="484"/>
    </location>
</feature>
<keyword evidence="3" id="KW-0106">Calcium</keyword>
<dbReference type="CTD" id="31124"/>
<proteinExistence type="predicted"/>
<keyword evidence="9" id="KW-1185">Reference proteome</keyword>
<dbReference type="AlphaFoldDB" id="A0A6J2TSR4"/>
<feature type="domain" description="Pentraxin (PTX)" evidence="8">
    <location>
        <begin position="138"/>
        <end position="331"/>
    </location>
</feature>
<dbReference type="InterPro" id="IPR051360">
    <property type="entry name" value="Neuronal_Pentraxin_Related"/>
</dbReference>
<feature type="compositionally biased region" description="Basic residues" evidence="6">
    <location>
        <begin position="307"/>
        <end position="316"/>
    </location>
</feature>
<dbReference type="GO" id="GO:0046872">
    <property type="term" value="F:metal ion binding"/>
    <property type="evidence" value="ECO:0007669"/>
    <property type="project" value="UniProtKB-KW"/>
</dbReference>
<dbReference type="Gene3D" id="2.60.120.200">
    <property type="match status" value="1"/>
</dbReference>
<evidence type="ECO:0000313" key="9">
    <source>
        <dbReference type="Proteomes" id="UP000504634"/>
    </source>
</evidence>
<feature type="region of interest" description="Disordered" evidence="6">
    <location>
        <begin position="307"/>
        <end position="334"/>
    </location>
</feature>
<evidence type="ECO:0000256" key="7">
    <source>
        <dbReference type="SAM" id="SignalP"/>
    </source>
</evidence>
<feature type="compositionally biased region" description="Low complexity" evidence="6">
    <location>
        <begin position="365"/>
        <end position="384"/>
    </location>
</feature>
<evidence type="ECO:0000259" key="8">
    <source>
        <dbReference type="SMART" id="SM00159"/>
    </source>
</evidence>
<accession>A0A6J2TSR4</accession>
<evidence type="ECO:0000256" key="1">
    <source>
        <dbReference type="ARBA" id="ARBA00001913"/>
    </source>
</evidence>
<dbReference type="PANTHER" id="PTHR19277:SF125">
    <property type="entry name" value="B6"/>
    <property type="match status" value="1"/>
</dbReference>
<evidence type="ECO:0000256" key="5">
    <source>
        <dbReference type="ARBA" id="ARBA00023180"/>
    </source>
</evidence>
<dbReference type="PANTHER" id="PTHR19277">
    <property type="entry name" value="PENTRAXIN"/>
    <property type="match status" value="1"/>
</dbReference>
<evidence type="ECO:0000256" key="6">
    <source>
        <dbReference type="SAM" id="MobiDB-lite"/>
    </source>
</evidence>
<name>A0A6J2TSR4_DROLE</name>
<feature type="signal peptide" evidence="7">
    <location>
        <begin position="1"/>
        <end position="27"/>
    </location>
</feature>
<dbReference type="OrthoDB" id="8793160at2759"/>
<dbReference type="RefSeq" id="XP_030377962.1">
    <property type="nucleotide sequence ID" value="XM_030522102.1"/>
</dbReference>
<dbReference type="Proteomes" id="UP000504634">
    <property type="component" value="Unplaced"/>
</dbReference>
<keyword evidence="4" id="KW-1015">Disulfide bond</keyword>
<dbReference type="InterPro" id="IPR001759">
    <property type="entry name" value="PTX_dom"/>
</dbReference>
<gene>
    <name evidence="10" type="primary">LOC115626676</name>
</gene>
<keyword evidence="2" id="KW-0479">Metal-binding</keyword>
<sequence length="596" mass="65579">MGSLDNLGYMMGALLLASLISEHLVSAWKPIDPPLGSTSFSLKQSHPGAELGSELGALGPATSYSQFDAHKQDDDELLLPRSAVVNGVEGAAVSSLTAQHPISFNDHLDDHYDSYASLEDTIGKDSPLGFTRTPLYGSDRCSVKKFAFNHDGEVEYGNKLPELDQFTMCFWMRFTNHSGDHVLLTYEIPKEPREVQIWVANARNSSFLSMAIKGQQVYRLNYPLRKRQWHHMCSSWNGKTGEWQVWLKAERIGRGFHNSLVGHKIPSNGKLRSGGASVTGDVSQGLHFEVTLIQVYRVALSAGKAHRDHKHHHAHHFDHEGQELSSTTRPPPVINRPQPMNQLLASGQIPTRVRINLANPPQDPSQAQLQSGLPQALPSPQQQQQQQAITINTNFVNGQMSTGSRLIAQQLISLPGANRLPQPRRPIGAATSGGIAGPSGEFHMLSNSANVQFIDETETHIQFKREAGSKADKRQAKGDDDDEKKLQKRGLVLLDDGSLVDDGLNAADEDYSKYNGLADFGGQQFKHDLTQKMNLEEEISTHDREPAEEEVKAVMALCSSCDAEPFQGAIVFAWKDVSDRMNNVLKGSSVGTCGNF</sequence>
<feature type="chain" id="PRO_5026814973" evidence="7">
    <location>
        <begin position="28"/>
        <end position="596"/>
    </location>
</feature>
<keyword evidence="5" id="KW-0325">Glycoprotein</keyword>